<dbReference type="InterPro" id="IPR011059">
    <property type="entry name" value="Metal-dep_hydrolase_composite"/>
</dbReference>
<dbReference type="PANTHER" id="PTHR43794">
    <property type="entry name" value="AMINOHYDROLASE SSNA-RELATED"/>
    <property type="match status" value="1"/>
</dbReference>
<dbReference type="Gene3D" id="2.30.40.10">
    <property type="entry name" value="Urease, subunit C, domain 1"/>
    <property type="match status" value="1"/>
</dbReference>
<reference evidence="3 4" key="1">
    <citation type="submission" date="2018-10" db="EMBL/GenBank/DDBJ databases">
        <title>Genomic Encyclopedia of Archaeal and Bacterial Type Strains, Phase II (KMG-II): from individual species to whole genera.</title>
        <authorList>
            <person name="Goeker M."/>
        </authorList>
    </citation>
    <scope>NUCLEOTIDE SEQUENCE [LARGE SCALE GENOMIC DNA]</scope>
    <source>
        <strain evidence="3 4">DSM 18602</strain>
    </source>
</reference>
<proteinExistence type="predicted"/>
<dbReference type="Proteomes" id="UP000268007">
    <property type="component" value="Unassembled WGS sequence"/>
</dbReference>
<evidence type="ECO:0000313" key="4">
    <source>
        <dbReference type="Proteomes" id="UP000268007"/>
    </source>
</evidence>
<keyword evidence="4" id="KW-1185">Reference proteome</keyword>
<comment type="caution">
    <text evidence="3">The sequence shown here is derived from an EMBL/GenBank/DDBJ whole genome shotgun (WGS) entry which is preliminary data.</text>
</comment>
<dbReference type="Gene3D" id="3.20.20.140">
    <property type="entry name" value="Metal-dependent hydrolases"/>
    <property type="match status" value="2"/>
</dbReference>
<evidence type="ECO:0000259" key="2">
    <source>
        <dbReference type="Pfam" id="PF01979"/>
    </source>
</evidence>
<dbReference type="InterPro" id="IPR050287">
    <property type="entry name" value="MTA/SAH_deaminase"/>
</dbReference>
<dbReference type="EMBL" id="RBKU01000001">
    <property type="protein sequence ID" value="RKR83541.1"/>
    <property type="molecule type" value="Genomic_DNA"/>
</dbReference>
<dbReference type="AlphaFoldDB" id="A0A495J4C4"/>
<dbReference type="InterPro" id="IPR006680">
    <property type="entry name" value="Amidohydro-rel"/>
</dbReference>
<protein>
    <submittedName>
        <fullName evidence="3">Cytosine/adenosine deaminase-related metal-dependent hydrolase</fullName>
    </submittedName>
</protein>
<dbReference type="GO" id="GO:0016810">
    <property type="term" value="F:hydrolase activity, acting on carbon-nitrogen (but not peptide) bonds"/>
    <property type="evidence" value="ECO:0007669"/>
    <property type="project" value="InterPro"/>
</dbReference>
<dbReference type="Pfam" id="PF01979">
    <property type="entry name" value="Amidohydro_1"/>
    <property type="match status" value="1"/>
</dbReference>
<dbReference type="PANTHER" id="PTHR43794:SF11">
    <property type="entry name" value="AMIDOHYDROLASE-RELATED DOMAIN-CONTAINING PROTEIN"/>
    <property type="match status" value="1"/>
</dbReference>
<organism evidence="3 4">
    <name type="scientific">Mucilaginibacter gracilis</name>
    <dbReference type="NCBI Taxonomy" id="423350"/>
    <lineage>
        <taxon>Bacteria</taxon>
        <taxon>Pseudomonadati</taxon>
        <taxon>Bacteroidota</taxon>
        <taxon>Sphingobacteriia</taxon>
        <taxon>Sphingobacteriales</taxon>
        <taxon>Sphingobacteriaceae</taxon>
        <taxon>Mucilaginibacter</taxon>
    </lineage>
</organism>
<dbReference type="SUPFAM" id="SSF51338">
    <property type="entry name" value="Composite domain of metallo-dependent hydrolases"/>
    <property type="match status" value="1"/>
</dbReference>
<accession>A0A495J4C4</accession>
<dbReference type="SUPFAM" id="SSF51556">
    <property type="entry name" value="Metallo-dependent hydrolases"/>
    <property type="match status" value="1"/>
</dbReference>
<feature type="domain" description="Amidohydrolase-related" evidence="2">
    <location>
        <begin position="193"/>
        <end position="326"/>
    </location>
</feature>
<sequence length="388" mass="44016">MVLNGVKLAGFEGAFNIRITGGLIASVTKETIETEADTIRLNLKNTRAFPGLTNSHDHLEFNLFPQLGDKIYANYVEWGKYIHRHYKKEIDEVLNIPIGLRARWGVYKNLLCGVTTVVNHGPDFNIPDAPITVFNHCETLHSVKLQQNWRLRLNNPLKISTPAVMHIGEGTDAQAVWEINELIRWNIFNRDLVGVHGVAMQPQQARSFKALIWCPETNYFLLNKTAQIDKLKNNTTILFGSDSALTAGWDIWKHIRLARKTDLLTDSELYQSLTSAAAKIWKLNTGIIEPGKDADVIIVKEKINGSTNFFDTTPEDILLVIHQGNIRLFDEELLHQLNDSFDLTGFSKIYTNSTCKYLKGDLPALINQIHQYYPNAVFPVQINQHQTT</sequence>
<evidence type="ECO:0000313" key="3">
    <source>
        <dbReference type="EMBL" id="RKR83541.1"/>
    </source>
</evidence>
<dbReference type="InterPro" id="IPR032466">
    <property type="entry name" value="Metal_Hydrolase"/>
</dbReference>
<dbReference type="RefSeq" id="WP_121199021.1">
    <property type="nucleotide sequence ID" value="NZ_RBKU01000001.1"/>
</dbReference>
<dbReference type="OrthoDB" id="9807210at2"/>
<gene>
    <name evidence="3" type="ORF">BDD43_3751</name>
</gene>
<evidence type="ECO:0000256" key="1">
    <source>
        <dbReference type="ARBA" id="ARBA00022801"/>
    </source>
</evidence>
<keyword evidence="1 3" id="KW-0378">Hydrolase</keyword>
<name>A0A495J4C4_9SPHI</name>